<evidence type="ECO:0008006" key="3">
    <source>
        <dbReference type="Google" id="ProtNLM"/>
    </source>
</evidence>
<sequence length="271" mass="30500">MKNFLFLGLIGTTVFLNSCSSSNDDTPINSPNDTPSAQTLFLSKVTTTYLDLPGNPQGNIQTFSYNNQAQLVKMQSQEGSTTFEYSNGKPIKSNTYNNQQQLKYYSEFNYNGDQLVSNKRVSTTADYNGTYEYSYNAQGKLSSSRICNSADCTSTTNELYSYYGDNVLIYTIHIKGNSSFSVRNDYSYDNKLNPYTNLNKYLKIIVGKSDVLSKNNCTIDKNSSNNNGTWQSDKTITYAYEYNGYGFPVKAIGKDNDGKPIVQYDYEYTSL</sequence>
<evidence type="ECO:0000313" key="2">
    <source>
        <dbReference type="Proteomes" id="UP000092651"/>
    </source>
</evidence>
<keyword evidence="2" id="KW-1185">Reference proteome</keyword>
<reference evidence="1 2" key="1">
    <citation type="submission" date="2016-07" db="EMBL/GenBank/DDBJ databases">
        <authorList>
            <person name="Jeong J.-J."/>
            <person name="Kim D.W."/>
            <person name="Sang M.K."/>
            <person name="Choi I.-G."/>
            <person name="Kim K.D."/>
        </authorList>
    </citation>
    <scope>NUCLEOTIDE SEQUENCE [LARGE SCALE GENOMIC DNA]</scope>
    <source>
        <strain evidence="1 2">UTM-3</strain>
    </source>
</reference>
<dbReference type="EMBL" id="MAYH01000001">
    <property type="protein sequence ID" value="OCA76975.1"/>
    <property type="molecule type" value="Genomic_DNA"/>
</dbReference>
<dbReference type="OrthoDB" id="1273664at2"/>
<evidence type="ECO:0000313" key="1">
    <source>
        <dbReference type="EMBL" id="OCA76975.1"/>
    </source>
</evidence>
<name>A0A1B8ZZF7_9FLAO</name>
<gene>
    <name evidence="1" type="ORF">BBI01_00480</name>
</gene>
<organism evidence="1 2">
    <name type="scientific">Chryseobacterium artocarpi</name>
    <dbReference type="NCBI Taxonomy" id="1414727"/>
    <lineage>
        <taxon>Bacteria</taxon>
        <taxon>Pseudomonadati</taxon>
        <taxon>Bacteroidota</taxon>
        <taxon>Flavobacteriia</taxon>
        <taxon>Flavobacteriales</taxon>
        <taxon>Weeksellaceae</taxon>
        <taxon>Chryseobacterium group</taxon>
        <taxon>Chryseobacterium</taxon>
    </lineage>
</organism>
<dbReference type="RefSeq" id="WP_065392732.1">
    <property type="nucleotide sequence ID" value="NZ_MAYH01000001.1"/>
</dbReference>
<dbReference type="AlphaFoldDB" id="A0A1B8ZZF7"/>
<comment type="caution">
    <text evidence="1">The sequence shown here is derived from an EMBL/GenBank/DDBJ whole genome shotgun (WGS) entry which is preliminary data.</text>
</comment>
<dbReference type="Proteomes" id="UP000092651">
    <property type="component" value="Unassembled WGS sequence"/>
</dbReference>
<proteinExistence type="predicted"/>
<accession>A0A1B8ZZF7</accession>
<protein>
    <recommendedName>
        <fullName evidence="3">YD repeat-containing protein</fullName>
    </recommendedName>
</protein>